<dbReference type="Proteomes" id="UP000499080">
    <property type="component" value="Unassembled WGS sequence"/>
</dbReference>
<evidence type="ECO:0000313" key="2">
    <source>
        <dbReference type="Proteomes" id="UP000499080"/>
    </source>
</evidence>
<accession>A0A4Y2NVG8</accession>
<comment type="caution">
    <text evidence="1">The sequence shown here is derived from an EMBL/GenBank/DDBJ whole genome shotgun (WGS) entry which is preliminary data.</text>
</comment>
<protein>
    <submittedName>
        <fullName evidence="1">Uncharacterized protein</fullName>
    </submittedName>
</protein>
<evidence type="ECO:0000313" key="1">
    <source>
        <dbReference type="EMBL" id="GBN42310.1"/>
    </source>
</evidence>
<name>A0A4Y2NVG8_ARAVE</name>
<keyword evidence="2" id="KW-1185">Reference proteome</keyword>
<proteinExistence type="predicted"/>
<dbReference type="AlphaFoldDB" id="A0A4Y2NVG8"/>
<reference evidence="1 2" key="1">
    <citation type="journal article" date="2019" name="Sci. Rep.">
        <title>Orb-weaving spider Araneus ventricosus genome elucidates the spidroin gene catalogue.</title>
        <authorList>
            <person name="Kono N."/>
            <person name="Nakamura H."/>
            <person name="Ohtoshi R."/>
            <person name="Moran D.A.P."/>
            <person name="Shinohara A."/>
            <person name="Yoshida Y."/>
            <person name="Fujiwara M."/>
            <person name="Mori M."/>
            <person name="Tomita M."/>
            <person name="Arakawa K."/>
        </authorList>
    </citation>
    <scope>NUCLEOTIDE SEQUENCE [LARGE SCALE GENOMIC DNA]</scope>
</reference>
<sequence>MTFCYCSWHRLIYTCTHRCLDAATRCRVRVRKVYCSRELHEGFSNMTKALLFLHAFMGCDITPAVYRKGQISGFKEPQNDRDMQKVVEIFKDFKRVTGFCCICRRAIHRSFYTEVNLQMDLRKTRYKENTRPLLKTPNYVMNLACLYSTSAAERQKSLRVYLQIRAWKGSVFSAKDWGWIFEKGYYTHVTSTLNPVAATNCTSFVVGA</sequence>
<organism evidence="1 2">
    <name type="scientific">Araneus ventricosus</name>
    <name type="common">Orbweaver spider</name>
    <name type="synonym">Epeira ventricosa</name>
    <dbReference type="NCBI Taxonomy" id="182803"/>
    <lineage>
        <taxon>Eukaryota</taxon>
        <taxon>Metazoa</taxon>
        <taxon>Ecdysozoa</taxon>
        <taxon>Arthropoda</taxon>
        <taxon>Chelicerata</taxon>
        <taxon>Arachnida</taxon>
        <taxon>Araneae</taxon>
        <taxon>Araneomorphae</taxon>
        <taxon>Entelegynae</taxon>
        <taxon>Araneoidea</taxon>
        <taxon>Araneidae</taxon>
        <taxon>Araneus</taxon>
    </lineage>
</organism>
<gene>
    <name evidence="1" type="ORF">AVEN_177394_1</name>
</gene>
<dbReference type="EMBL" id="BGPR01129528">
    <property type="protein sequence ID" value="GBN42310.1"/>
    <property type="molecule type" value="Genomic_DNA"/>
</dbReference>